<dbReference type="EMBL" id="SNVJ01000015">
    <property type="protein sequence ID" value="MXP64869.1"/>
    <property type="molecule type" value="Genomic_DNA"/>
</dbReference>
<evidence type="ECO:0000313" key="2">
    <source>
        <dbReference type="EMBL" id="MXP64869.1"/>
    </source>
</evidence>
<proteinExistence type="predicted"/>
<comment type="caution">
    <text evidence="2">The sequence shown here is derived from an EMBL/GenBank/DDBJ whole genome shotgun (WGS) entry which is preliminary data.</text>
</comment>
<reference evidence="2 3" key="1">
    <citation type="submission" date="2019-03" db="EMBL/GenBank/DDBJ databases">
        <title>Roseomonas sp. a novel Roseomonas species isolated from Sea whip Gorgonian.</title>
        <authorList>
            <person name="Li F."/>
            <person name="Pan X."/>
            <person name="Huang S."/>
            <person name="Li Z."/>
            <person name="Meng B."/>
        </authorList>
    </citation>
    <scope>NUCLEOTIDE SEQUENCE [LARGE SCALE GENOMIC DNA]</scope>
    <source>
        <strain evidence="2 3">M0104</strain>
    </source>
</reference>
<keyword evidence="3" id="KW-1185">Reference proteome</keyword>
<sequence>MFEFAVPAKARVPVAHYHRDYDETIYGLSGVLTWKLDGARHEVGPGETLFIPRGAVHHFANQHEETARALAVLTPGLIGSAYFRELAALIAPGAPPDPARVRAVMLRHGLEPVPD</sequence>
<dbReference type="InterPro" id="IPR013096">
    <property type="entry name" value="Cupin_2"/>
</dbReference>
<dbReference type="InterPro" id="IPR011051">
    <property type="entry name" value="RmlC_Cupin_sf"/>
</dbReference>
<dbReference type="Proteomes" id="UP000460715">
    <property type="component" value="Unassembled WGS sequence"/>
</dbReference>
<evidence type="ECO:0000259" key="1">
    <source>
        <dbReference type="Pfam" id="PF07883"/>
    </source>
</evidence>
<name>A0A845BN87_9PROT</name>
<dbReference type="PANTHER" id="PTHR36440:SF1">
    <property type="entry name" value="PUTATIVE (AFU_ORTHOLOGUE AFUA_8G07350)-RELATED"/>
    <property type="match status" value="1"/>
</dbReference>
<dbReference type="Gene3D" id="2.60.120.10">
    <property type="entry name" value="Jelly Rolls"/>
    <property type="match status" value="1"/>
</dbReference>
<organism evidence="2 3">
    <name type="scientific">Teichococcus coralli</name>
    <dbReference type="NCBI Taxonomy" id="2545983"/>
    <lineage>
        <taxon>Bacteria</taxon>
        <taxon>Pseudomonadati</taxon>
        <taxon>Pseudomonadota</taxon>
        <taxon>Alphaproteobacteria</taxon>
        <taxon>Acetobacterales</taxon>
        <taxon>Roseomonadaceae</taxon>
        <taxon>Roseomonas</taxon>
    </lineage>
</organism>
<dbReference type="OrthoDB" id="9791637at2"/>
<accession>A0A845BN87</accession>
<feature type="domain" description="Cupin type-2" evidence="1">
    <location>
        <begin position="4"/>
        <end position="72"/>
    </location>
</feature>
<gene>
    <name evidence="2" type="ORF">E0493_16065</name>
</gene>
<dbReference type="InterPro" id="IPR014710">
    <property type="entry name" value="RmlC-like_jellyroll"/>
</dbReference>
<dbReference type="SUPFAM" id="SSF51182">
    <property type="entry name" value="RmlC-like cupins"/>
    <property type="match status" value="1"/>
</dbReference>
<protein>
    <submittedName>
        <fullName evidence="2">Cupin domain-containing protein</fullName>
    </submittedName>
</protein>
<dbReference type="PANTHER" id="PTHR36440">
    <property type="entry name" value="PUTATIVE (AFU_ORTHOLOGUE AFUA_8G07350)-RELATED"/>
    <property type="match status" value="1"/>
</dbReference>
<dbReference type="AlphaFoldDB" id="A0A845BN87"/>
<dbReference type="Pfam" id="PF07883">
    <property type="entry name" value="Cupin_2"/>
    <property type="match status" value="1"/>
</dbReference>
<evidence type="ECO:0000313" key="3">
    <source>
        <dbReference type="Proteomes" id="UP000460715"/>
    </source>
</evidence>
<dbReference type="InterPro" id="IPR053146">
    <property type="entry name" value="QDO-like"/>
</dbReference>